<feature type="transmembrane region" description="Helical" evidence="6">
    <location>
        <begin position="462"/>
        <end position="482"/>
    </location>
</feature>
<dbReference type="Pfam" id="PF07690">
    <property type="entry name" value="MFS_1"/>
    <property type="match status" value="1"/>
</dbReference>
<evidence type="ECO:0000256" key="2">
    <source>
        <dbReference type="ARBA" id="ARBA00022448"/>
    </source>
</evidence>
<feature type="transmembrane region" description="Helical" evidence="6">
    <location>
        <begin position="130"/>
        <end position="148"/>
    </location>
</feature>
<keyword evidence="2" id="KW-0813">Transport</keyword>
<evidence type="ECO:0000256" key="3">
    <source>
        <dbReference type="ARBA" id="ARBA00022692"/>
    </source>
</evidence>
<protein>
    <submittedName>
        <fullName evidence="8">Drug resistance transporter</fullName>
    </submittedName>
</protein>
<feature type="transmembrane region" description="Helical" evidence="6">
    <location>
        <begin position="316"/>
        <end position="336"/>
    </location>
</feature>
<dbReference type="InterPro" id="IPR036259">
    <property type="entry name" value="MFS_trans_sf"/>
</dbReference>
<feature type="transmembrane region" description="Helical" evidence="6">
    <location>
        <begin position="254"/>
        <end position="280"/>
    </location>
</feature>
<accession>A0ABQ4V5I7</accession>
<evidence type="ECO:0000313" key="9">
    <source>
        <dbReference type="Proteomes" id="UP001060504"/>
    </source>
</evidence>
<sequence length="497" mass="50870">MTTVAMGLGSAVAVGDLRILAANISVVRNGLDFSPGTTIFVSSLATLTLAASVLGAGVLGDKYGMKRMFVAGACGAVVFGFIGVAAPNVAVLMIARACIGVAFAFLTGLSLAIMNAVFPPDRRAGAIAGYLAAVYAFGMVPATVGSLLAERIGWRSGLLVTPVLAILVVMITLRYVPETQSSHRRTDIPGLLLVALALIGLTYGMSVLQGGVSAAAIAPILMGILAAAAFIWWELRCDDPALDLRIFRSHRFNAVVTAGAANNLVQGGSMIMVTFYLVIIRGESTWAFALLLIPATLVSALAALGAGWAAARFGNCAVIVAGLAVLAVSLLVRLSFTIDTPIVGVGAVIALTNVGGAIVQTPQATVMMSSAPANLGGVVSAVKASVAGTFYGLGSVLFSVFGILLFIRDTEPKLAGTGISARQAGDILGVAGNAPSGTALDPERTAWVISEATLSMLNAADALNLIMTVIPVTAIAVTLVLFRRERDVTSVSACHQR</sequence>
<evidence type="ECO:0000256" key="5">
    <source>
        <dbReference type="ARBA" id="ARBA00023136"/>
    </source>
</evidence>
<organism evidence="8 9">
    <name type="scientific">Mycolicibacterium cyprinidarum</name>
    <dbReference type="NCBI Taxonomy" id="2860311"/>
    <lineage>
        <taxon>Bacteria</taxon>
        <taxon>Bacillati</taxon>
        <taxon>Actinomycetota</taxon>
        <taxon>Actinomycetes</taxon>
        <taxon>Mycobacteriales</taxon>
        <taxon>Mycobacteriaceae</taxon>
        <taxon>Mycolicibacterium</taxon>
    </lineage>
</organism>
<evidence type="ECO:0000256" key="4">
    <source>
        <dbReference type="ARBA" id="ARBA00022989"/>
    </source>
</evidence>
<feature type="transmembrane region" description="Helical" evidence="6">
    <location>
        <begin position="390"/>
        <end position="407"/>
    </location>
</feature>
<keyword evidence="3 6" id="KW-0812">Transmembrane</keyword>
<feature type="transmembrane region" description="Helical" evidence="6">
    <location>
        <begin position="188"/>
        <end position="206"/>
    </location>
</feature>
<dbReference type="EMBL" id="BPRH01003548">
    <property type="protein sequence ID" value="GJF09782.1"/>
    <property type="molecule type" value="Genomic_DNA"/>
</dbReference>
<evidence type="ECO:0000256" key="6">
    <source>
        <dbReference type="SAM" id="Phobius"/>
    </source>
</evidence>
<keyword evidence="5 6" id="KW-0472">Membrane</keyword>
<dbReference type="Gene3D" id="1.20.1250.20">
    <property type="entry name" value="MFS general substrate transporter like domains"/>
    <property type="match status" value="1"/>
</dbReference>
<dbReference type="PROSITE" id="PS50850">
    <property type="entry name" value="MFS"/>
    <property type="match status" value="1"/>
</dbReference>
<dbReference type="PANTHER" id="PTHR42718:SF9">
    <property type="entry name" value="MAJOR FACILITATOR SUPERFAMILY MULTIDRUG TRANSPORTER MFSC"/>
    <property type="match status" value="1"/>
</dbReference>
<dbReference type="PANTHER" id="PTHR42718">
    <property type="entry name" value="MAJOR FACILITATOR SUPERFAMILY MULTIDRUG TRANSPORTER MFSC"/>
    <property type="match status" value="1"/>
</dbReference>
<dbReference type="InterPro" id="IPR011701">
    <property type="entry name" value="MFS"/>
</dbReference>
<dbReference type="InterPro" id="IPR020846">
    <property type="entry name" value="MFS_dom"/>
</dbReference>
<reference evidence="8 9" key="1">
    <citation type="submission" date="2021-08" db="EMBL/GenBank/DDBJ databases">
        <title>Draft genome sequence of Mycolicibacterium sp. NGTWS1702 strain.</title>
        <authorList>
            <person name="Matsumoto M."/>
            <person name="Tang B.C.C."/>
            <person name="Machida Y."/>
            <person name="Matoyama H."/>
            <person name="Kishihara T."/>
            <person name="Sato S."/>
            <person name="Kondo I."/>
            <person name="Sano M."/>
            <person name="Kato G."/>
        </authorList>
    </citation>
    <scope>NUCLEOTIDE SEQUENCE [LARGE SCALE GENOMIC DNA]</scope>
    <source>
        <strain evidence="8 9">NGTWSNA01</strain>
    </source>
</reference>
<comment type="caution">
    <text evidence="8">The sequence shown here is derived from an EMBL/GenBank/DDBJ whole genome shotgun (WGS) entry which is preliminary data.</text>
</comment>
<evidence type="ECO:0000313" key="8">
    <source>
        <dbReference type="EMBL" id="GJF09782.1"/>
    </source>
</evidence>
<comment type="subcellular location">
    <subcellularLocation>
        <location evidence="1">Cell membrane</location>
        <topology evidence="1">Multi-pass membrane protein</topology>
    </subcellularLocation>
</comment>
<dbReference type="SUPFAM" id="SSF103473">
    <property type="entry name" value="MFS general substrate transporter"/>
    <property type="match status" value="1"/>
</dbReference>
<gene>
    <name evidence="8" type="ORF">NGTWS1702_33900</name>
</gene>
<name>A0ABQ4V5I7_9MYCO</name>
<keyword evidence="9" id="KW-1185">Reference proteome</keyword>
<dbReference type="Proteomes" id="UP001060504">
    <property type="component" value="Unassembled WGS sequence"/>
</dbReference>
<proteinExistence type="predicted"/>
<feature type="transmembrane region" description="Helical" evidence="6">
    <location>
        <begin position="212"/>
        <end position="233"/>
    </location>
</feature>
<feature type="transmembrane region" description="Helical" evidence="6">
    <location>
        <begin position="286"/>
        <end position="309"/>
    </location>
</feature>
<feature type="transmembrane region" description="Helical" evidence="6">
    <location>
        <begin position="93"/>
        <end position="118"/>
    </location>
</feature>
<feature type="domain" description="Major facilitator superfamily (MFS) profile" evidence="7">
    <location>
        <begin position="2"/>
        <end position="486"/>
    </location>
</feature>
<feature type="transmembrane region" description="Helical" evidence="6">
    <location>
        <begin position="68"/>
        <end position="87"/>
    </location>
</feature>
<feature type="transmembrane region" description="Helical" evidence="6">
    <location>
        <begin position="342"/>
        <end position="359"/>
    </location>
</feature>
<feature type="transmembrane region" description="Helical" evidence="6">
    <location>
        <begin position="154"/>
        <end position="176"/>
    </location>
</feature>
<keyword evidence="4 6" id="KW-1133">Transmembrane helix</keyword>
<evidence type="ECO:0000256" key="1">
    <source>
        <dbReference type="ARBA" id="ARBA00004651"/>
    </source>
</evidence>
<evidence type="ECO:0000259" key="7">
    <source>
        <dbReference type="PROSITE" id="PS50850"/>
    </source>
</evidence>
<feature type="transmembrane region" description="Helical" evidence="6">
    <location>
        <begin position="37"/>
        <end position="59"/>
    </location>
</feature>